<keyword evidence="2" id="KW-1185">Reference proteome</keyword>
<reference evidence="1" key="2">
    <citation type="journal article" date="2022" name="New Phytol.">
        <title>Evolutionary transition to the ectomycorrhizal habit in the genomes of a hyperdiverse lineage of mushroom-forming fungi.</title>
        <authorList>
            <person name="Looney B."/>
            <person name="Miyauchi S."/>
            <person name="Morin E."/>
            <person name="Drula E."/>
            <person name="Courty P.E."/>
            <person name="Kohler A."/>
            <person name="Kuo A."/>
            <person name="LaButti K."/>
            <person name="Pangilinan J."/>
            <person name="Lipzen A."/>
            <person name="Riley R."/>
            <person name="Andreopoulos W."/>
            <person name="He G."/>
            <person name="Johnson J."/>
            <person name="Nolan M."/>
            <person name="Tritt A."/>
            <person name="Barry K.W."/>
            <person name="Grigoriev I.V."/>
            <person name="Nagy L.G."/>
            <person name="Hibbett D."/>
            <person name="Henrissat B."/>
            <person name="Matheny P.B."/>
            <person name="Labbe J."/>
            <person name="Martin F.M."/>
        </authorList>
    </citation>
    <scope>NUCLEOTIDE SEQUENCE</scope>
    <source>
        <strain evidence="1">HHB10654</strain>
    </source>
</reference>
<protein>
    <submittedName>
        <fullName evidence="1">Uncharacterized protein</fullName>
    </submittedName>
</protein>
<dbReference type="EMBL" id="MU277193">
    <property type="protein sequence ID" value="KAI0066370.1"/>
    <property type="molecule type" value="Genomic_DNA"/>
</dbReference>
<proteinExistence type="predicted"/>
<evidence type="ECO:0000313" key="2">
    <source>
        <dbReference type="Proteomes" id="UP000814140"/>
    </source>
</evidence>
<name>A0ACB8TD06_9AGAM</name>
<dbReference type="Proteomes" id="UP000814140">
    <property type="component" value="Unassembled WGS sequence"/>
</dbReference>
<organism evidence="1 2">
    <name type="scientific">Artomyces pyxidatus</name>
    <dbReference type="NCBI Taxonomy" id="48021"/>
    <lineage>
        <taxon>Eukaryota</taxon>
        <taxon>Fungi</taxon>
        <taxon>Dikarya</taxon>
        <taxon>Basidiomycota</taxon>
        <taxon>Agaricomycotina</taxon>
        <taxon>Agaricomycetes</taxon>
        <taxon>Russulales</taxon>
        <taxon>Auriscalpiaceae</taxon>
        <taxon>Artomyces</taxon>
    </lineage>
</organism>
<sequence length="374" mass="42263">MSHECAHCELVPATKRCTGCGNAWYCSTQCQRKSWPIHIFKCNPRKPINTAYYLARAALQDRLPEDPQTCEDYGFTKVFTGGDKAKLLGLYIGLLHYCHIEAQTLHKWRTSGTIVEEIKKTYTKIPVHKRGGYYPWFLEHQYVLDGSQPAEDPAAVAIKRAWVMTGGSSTASVATITAQIAELPEEVQACHHLYMMLSAQYHPSPNTALWITFGFCAGADEWEERGVSAQYQQLIARCSFEEFCAAYAASGLSALFRAHGFPIESAFVEDALSMSPRGNKSVWDLKQFVVQDEYRAVNSVLVDYGFAFCRTDVERKELKDIYRRFFERRGADPLALHRAAISGKLYEYVGGILSLKPRKKYEGMFKNPYPLASI</sequence>
<accession>A0ACB8TD06</accession>
<gene>
    <name evidence="1" type="ORF">BV25DRAFT_1531406</name>
</gene>
<reference evidence="1" key="1">
    <citation type="submission" date="2021-03" db="EMBL/GenBank/DDBJ databases">
        <authorList>
            <consortium name="DOE Joint Genome Institute"/>
            <person name="Ahrendt S."/>
            <person name="Looney B.P."/>
            <person name="Miyauchi S."/>
            <person name="Morin E."/>
            <person name="Drula E."/>
            <person name="Courty P.E."/>
            <person name="Chicoki N."/>
            <person name="Fauchery L."/>
            <person name="Kohler A."/>
            <person name="Kuo A."/>
            <person name="Labutti K."/>
            <person name="Pangilinan J."/>
            <person name="Lipzen A."/>
            <person name="Riley R."/>
            <person name="Andreopoulos W."/>
            <person name="He G."/>
            <person name="Johnson J."/>
            <person name="Barry K.W."/>
            <person name="Grigoriev I.V."/>
            <person name="Nagy L."/>
            <person name="Hibbett D."/>
            <person name="Henrissat B."/>
            <person name="Matheny P.B."/>
            <person name="Labbe J."/>
            <person name="Martin F."/>
        </authorList>
    </citation>
    <scope>NUCLEOTIDE SEQUENCE</scope>
    <source>
        <strain evidence="1">HHB10654</strain>
    </source>
</reference>
<evidence type="ECO:0000313" key="1">
    <source>
        <dbReference type="EMBL" id="KAI0066370.1"/>
    </source>
</evidence>
<comment type="caution">
    <text evidence="1">The sequence shown here is derived from an EMBL/GenBank/DDBJ whole genome shotgun (WGS) entry which is preliminary data.</text>
</comment>